<protein>
    <recommendedName>
        <fullName evidence="1">Reverse transcriptase Ty1/copia-type domain-containing protein</fullName>
    </recommendedName>
</protein>
<evidence type="ECO:0000313" key="2">
    <source>
        <dbReference type="EMBL" id="RVW67458.1"/>
    </source>
</evidence>
<dbReference type="PANTHER" id="PTHR11439:SF470">
    <property type="entry name" value="CYSTEINE-RICH RLK (RECEPTOR-LIKE PROTEIN KINASE) 8"/>
    <property type="match status" value="1"/>
</dbReference>
<dbReference type="EMBL" id="QGNW01000582">
    <property type="protein sequence ID" value="RVW67458.1"/>
    <property type="molecule type" value="Genomic_DNA"/>
</dbReference>
<dbReference type="Pfam" id="PF07727">
    <property type="entry name" value="RVT_2"/>
    <property type="match status" value="1"/>
</dbReference>
<dbReference type="InterPro" id="IPR013103">
    <property type="entry name" value="RVT_2"/>
</dbReference>
<dbReference type="Proteomes" id="UP000288805">
    <property type="component" value="Unassembled WGS sequence"/>
</dbReference>
<organism evidence="2 3">
    <name type="scientific">Vitis vinifera</name>
    <name type="common">Grape</name>
    <dbReference type="NCBI Taxonomy" id="29760"/>
    <lineage>
        <taxon>Eukaryota</taxon>
        <taxon>Viridiplantae</taxon>
        <taxon>Streptophyta</taxon>
        <taxon>Embryophyta</taxon>
        <taxon>Tracheophyta</taxon>
        <taxon>Spermatophyta</taxon>
        <taxon>Magnoliopsida</taxon>
        <taxon>eudicotyledons</taxon>
        <taxon>Gunneridae</taxon>
        <taxon>Pentapetalae</taxon>
        <taxon>rosids</taxon>
        <taxon>Vitales</taxon>
        <taxon>Vitaceae</taxon>
        <taxon>Viteae</taxon>
        <taxon>Vitis</taxon>
    </lineage>
</organism>
<dbReference type="PANTHER" id="PTHR11439">
    <property type="entry name" value="GAG-POL-RELATED RETROTRANSPOSON"/>
    <property type="match status" value="1"/>
</dbReference>
<reference evidence="2 3" key="1">
    <citation type="journal article" date="2018" name="PLoS Genet.">
        <title>Population sequencing reveals clonal diversity and ancestral inbreeding in the grapevine cultivar Chardonnay.</title>
        <authorList>
            <person name="Roach M.J."/>
            <person name="Johnson D.L."/>
            <person name="Bohlmann J."/>
            <person name="van Vuuren H.J."/>
            <person name="Jones S.J."/>
            <person name="Pretorius I.S."/>
            <person name="Schmidt S.A."/>
            <person name="Borneman A.R."/>
        </authorList>
    </citation>
    <scope>NUCLEOTIDE SEQUENCE [LARGE SCALE GENOMIC DNA]</scope>
    <source>
        <strain evidence="3">cv. Chardonnay</strain>
        <tissue evidence="2">Leaf</tissue>
    </source>
</reference>
<name>A0A438G5J0_VITVI</name>
<gene>
    <name evidence="2" type="ORF">CK203_064109</name>
</gene>
<accession>A0A438G5J0</accession>
<feature type="domain" description="Reverse transcriptase Ty1/copia-type" evidence="1">
    <location>
        <begin position="233"/>
        <end position="287"/>
    </location>
</feature>
<sequence>MLEPQTLEGLALVTKNEQTQPQKRGKVDLIRVLGRDNKDNLWKDNKDNLRCTYYNPRHIGEHYWKLNARDKRNEVFIVKRLKDLRGLLGSFDKPSDACSLALSGAINMSHTSQYFCTYTPCPSSRKIMVANGSLATVARLEDVYVTPSLILKNVLHVYSRKTTVPDLIQVPNDIPSPANENMNVFLHEDLEEEICMSIPPGFEGEEMVNKTEPRRSYSFHQHSTTGGVTTFLVYVDDIIVTENDKKEKQDLKQCLIKEFEIKELGRLKYFLGIEVSYSRQGIFISQQKETHLQAAYCVLHYLKGSPGKGVPFERNNALTLEAYRGANYADSSVDRKSMFGYCTFLGGNLLWVESESGSRGRILWRGFEEKSSRGLGGKEKKVQRKAQRRETTFKRHSRERKGVLEQKAFSIFILRARDREKKREFIVGFSGFGKKRAKTPVGTSLIDAHAGGAGVIKSMAVLDFETKGYDMLKFRGATSCLLKKRKMLRKDSDHSYTSTLTRSFYLMLNEFYKNLRSVGASTVSGAEMEEFFKVTELRSLIQKLCLVPLLNRGFGIVDEYIRSSYGLYQSSVQILETESERESDASNAWSCSRPMDHKVLLSLVPIHTVILPSQLPTEFLEPSLEKKWVVGFDCEDVDPCHHGIQFIHGANPSVKSKALSYDLITYMQLLDNEPVETQSLKSTDSEIATQLRNLSNEAEKGSFDGKLIISSNSDVKDVDSDDKDPFFFCNLYACEIYGQAPEYLTMDEFVLSFNLHRPSCVHLAFCKSTKGHSSGQIVNYTTVDAYRTGEFLWWFHSVWSYILHTHNHMGLINEEHRFFVSMTREYGMMPQIECLCLLLK</sequence>
<dbReference type="AlphaFoldDB" id="A0A438G5J0"/>
<evidence type="ECO:0000259" key="1">
    <source>
        <dbReference type="Pfam" id="PF07727"/>
    </source>
</evidence>
<proteinExistence type="predicted"/>
<comment type="caution">
    <text evidence="2">The sequence shown here is derived from an EMBL/GenBank/DDBJ whole genome shotgun (WGS) entry which is preliminary data.</text>
</comment>
<evidence type="ECO:0000313" key="3">
    <source>
        <dbReference type="Proteomes" id="UP000288805"/>
    </source>
</evidence>